<dbReference type="SUPFAM" id="SSF51905">
    <property type="entry name" value="FAD/NAD(P)-binding domain"/>
    <property type="match status" value="2"/>
</dbReference>
<feature type="domain" description="External alternative NADH-ubiquinone oxidoreductase-like C-terminal" evidence="11">
    <location>
        <begin position="399"/>
        <end position="460"/>
    </location>
</feature>
<evidence type="ECO:0000259" key="10">
    <source>
        <dbReference type="Pfam" id="PF07992"/>
    </source>
</evidence>
<sequence>MRNPKPSLPFGDPTKPHLLVLGSGWASMSLLNQIDTRHWNVTVVSPRNYFLFTPLLPSCTVGTLELRSIMCPIRFITGHKKRSVKFVEADVVDIDPQSRHITVKSRQESLELIDKATDASLPYDYLVVGVGAQNATFGIPGVGEHANFLKEIWHAKRIREKVMDCFETASFPGLHPNEVDRLLHFIVVGGGPTGIEYAAELRDFVEEDLVKWFPDVAKRVKITLIEAAPNVLASFDSSLQLYTEKHFQRENIVVRTSTAVREVKEREVIVLEKSKRVVEETHAIPYGILVWATGNGPRPLTSKLAQKLPHELQNQKRGLVVDDHLRVKGTDRIFAIGDCAATPYAATAQVATQQGGYLGRLLSKYGKEVENVVGCGKSVRDACEEVDRNSQEKGFAYTHRGSLAYIGTDRAIADLPGNARLAGFATFLFWRSFYLSSLFTLRNKSLVMFDWTKKILFGRDIARE</sequence>
<evidence type="ECO:0000313" key="12">
    <source>
        <dbReference type="EMBL" id="KXS09239.1"/>
    </source>
</evidence>
<feature type="domain" description="FAD/NAD(P)-binding" evidence="10">
    <location>
        <begin position="17"/>
        <end position="355"/>
    </location>
</feature>
<dbReference type="GO" id="GO:0005739">
    <property type="term" value="C:mitochondrion"/>
    <property type="evidence" value="ECO:0007669"/>
    <property type="project" value="TreeGrafter"/>
</dbReference>
<evidence type="ECO:0000256" key="3">
    <source>
        <dbReference type="ARBA" id="ARBA00022630"/>
    </source>
</evidence>
<dbReference type="InterPro" id="IPR045024">
    <property type="entry name" value="NDH-2"/>
</dbReference>
<dbReference type="GO" id="GO:0050136">
    <property type="term" value="F:NADH dehydrogenase (quinone) (non-electrogenic) activity"/>
    <property type="evidence" value="ECO:0007669"/>
    <property type="project" value="UniProtKB-EC"/>
</dbReference>
<evidence type="ECO:0000256" key="4">
    <source>
        <dbReference type="ARBA" id="ARBA00022827"/>
    </source>
</evidence>
<evidence type="ECO:0000256" key="7">
    <source>
        <dbReference type="ARBA" id="ARBA00023027"/>
    </source>
</evidence>
<dbReference type="Gene3D" id="3.50.50.100">
    <property type="match status" value="1"/>
</dbReference>
<name>A0A138ZXP6_GONPJ</name>
<comment type="catalytic activity">
    <reaction evidence="9">
        <text>a ubiquinone + NADH + H(+) = a ubiquinol + NAD(+)</text>
        <dbReference type="Rhea" id="RHEA:23152"/>
        <dbReference type="Rhea" id="RHEA-COMP:9565"/>
        <dbReference type="Rhea" id="RHEA-COMP:9566"/>
        <dbReference type="ChEBI" id="CHEBI:15378"/>
        <dbReference type="ChEBI" id="CHEBI:16389"/>
        <dbReference type="ChEBI" id="CHEBI:17976"/>
        <dbReference type="ChEBI" id="CHEBI:57540"/>
        <dbReference type="ChEBI" id="CHEBI:57945"/>
    </reaction>
</comment>
<evidence type="ECO:0000256" key="9">
    <source>
        <dbReference type="ARBA" id="ARBA00049010"/>
    </source>
</evidence>
<organism evidence="12 13">
    <name type="scientific">Gonapodya prolifera (strain JEL478)</name>
    <name type="common">Monoblepharis prolifera</name>
    <dbReference type="NCBI Taxonomy" id="1344416"/>
    <lineage>
        <taxon>Eukaryota</taxon>
        <taxon>Fungi</taxon>
        <taxon>Fungi incertae sedis</taxon>
        <taxon>Chytridiomycota</taxon>
        <taxon>Chytridiomycota incertae sedis</taxon>
        <taxon>Monoblepharidomycetes</taxon>
        <taxon>Monoblepharidales</taxon>
        <taxon>Gonapodyaceae</taxon>
        <taxon>Gonapodya</taxon>
    </lineage>
</organism>
<dbReference type="OMA" id="RGIFQYR"/>
<evidence type="ECO:0000256" key="8">
    <source>
        <dbReference type="ARBA" id="ARBA00047599"/>
    </source>
</evidence>
<dbReference type="InterPro" id="IPR023753">
    <property type="entry name" value="FAD/NAD-binding_dom"/>
</dbReference>
<protein>
    <recommendedName>
        <fullName evidence="2">NADH:ubiquinone reductase (non-electrogenic)</fullName>
        <ecNumber evidence="2">1.6.5.9</ecNumber>
    </recommendedName>
</protein>
<proteinExistence type="inferred from homology"/>
<dbReference type="InterPro" id="IPR054585">
    <property type="entry name" value="NDH2-like_C"/>
</dbReference>
<dbReference type="PANTHER" id="PTHR43706:SF47">
    <property type="entry name" value="EXTERNAL NADH-UBIQUINONE OXIDOREDUCTASE 1, MITOCHONDRIAL-RELATED"/>
    <property type="match status" value="1"/>
</dbReference>
<dbReference type="Pfam" id="PF07992">
    <property type="entry name" value="Pyr_redox_2"/>
    <property type="match status" value="1"/>
</dbReference>
<keyword evidence="5" id="KW-0809">Transit peptide</keyword>
<dbReference type="STRING" id="1344416.A0A138ZXP6"/>
<dbReference type="OrthoDB" id="3244603at2759"/>
<dbReference type="AlphaFoldDB" id="A0A138ZXP6"/>
<keyword evidence="4" id="KW-0274">FAD</keyword>
<keyword evidence="13" id="KW-1185">Reference proteome</keyword>
<evidence type="ECO:0000256" key="2">
    <source>
        <dbReference type="ARBA" id="ARBA00012637"/>
    </source>
</evidence>
<keyword evidence="7" id="KW-0520">NAD</keyword>
<keyword evidence="6" id="KW-0560">Oxidoreductase</keyword>
<comment type="catalytic activity">
    <reaction evidence="8">
        <text>a quinone + NADH + H(+) = a quinol + NAD(+)</text>
        <dbReference type="Rhea" id="RHEA:46160"/>
        <dbReference type="ChEBI" id="CHEBI:15378"/>
        <dbReference type="ChEBI" id="CHEBI:24646"/>
        <dbReference type="ChEBI" id="CHEBI:57540"/>
        <dbReference type="ChEBI" id="CHEBI:57945"/>
        <dbReference type="ChEBI" id="CHEBI:132124"/>
        <dbReference type="EC" id="1.6.5.9"/>
    </reaction>
</comment>
<dbReference type="InterPro" id="IPR036188">
    <property type="entry name" value="FAD/NAD-bd_sf"/>
</dbReference>
<evidence type="ECO:0000256" key="1">
    <source>
        <dbReference type="ARBA" id="ARBA00005272"/>
    </source>
</evidence>
<accession>A0A138ZXP6</accession>
<evidence type="ECO:0000259" key="11">
    <source>
        <dbReference type="Pfam" id="PF22366"/>
    </source>
</evidence>
<comment type="similarity">
    <text evidence="1">Belongs to the NADH dehydrogenase family.</text>
</comment>
<dbReference type="PRINTS" id="PR00368">
    <property type="entry name" value="FADPNR"/>
</dbReference>
<evidence type="ECO:0000313" key="13">
    <source>
        <dbReference type="Proteomes" id="UP000070544"/>
    </source>
</evidence>
<reference evidence="12 13" key="1">
    <citation type="journal article" date="2015" name="Genome Biol. Evol.">
        <title>Phylogenomic analyses indicate that early fungi evolved digesting cell walls of algal ancestors of land plants.</title>
        <authorList>
            <person name="Chang Y."/>
            <person name="Wang S."/>
            <person name="Sekimoto S."/>
            <person name="Aerts A.L."/>
            <person name="Choi C."/>
            <person name="Clum A."/>
            <person name="LaButti K.M."/>
            <person name="Lindquist E.A."/>
            <person name="Yee Ngan C."/>
            <person name="Ohm R.A."/>
            <person name="Salamov A.A."/>
            <person name="Grigoriev I.V."/>
            <person name="Spatafora J.W."/>
            <person name="Berbee M.L."/>
        </authorList>
    </citation>
    <scope>NUCLEOTIDE SEQUENCE [LARGE SCALE GENOMIC DNA]</scope>
    <source>
        <strain evidence="12 13">JEL478</strain>
    </source>
</reference>
<dbReference type="PANTHER" id="PTHR43706">
    <property type="entry name" value="NADH DEHYDROGENASE"/>
    <property type="match status" value="1"/>
</dbReference>
<dbReference type="Pfam" id="PF22366">
    <property type="entry name" value="NDH2_C"/>
    <property type="match status" value="1"/>
</dbReference>
<gene>
    <name evidence="12" type="ORF">M427DRAFT_105660</name>
</gene>
<dbReference type="EC" id="1.6.5.9" evidence="2"/>
<keyword evidence="3" id="KW-0285">Flavoprotein</keyword>
<dbReference type="EMBL" id="KQ965875">
    <property type="protein sequence ID" value="KXS09239.1"/>
    <property type="molecule type" value="Genomic_DNA"/>
</dbReference>
<evidence type="ECO:0000256" key="6">
    <source>
        <dbReference type="ARBA" id="ARBA00023002"/>
    </source>
</evidence>
<dbReference type="Proteomes" id="UP000070544">
    <property type="component" value="Unassembled WGS sequence"/>
</dbReference>
<evidence type="ECO:0000256" key="5">
    <source>
        <dbReference type="ARBA" id="ARBA00022946"/>
    </source>
</evidence>